<evidence type="ECO:0000256" key="1">
    <source>
        <dbReference type="ARBA" id="ARBA00022737"/>
    </source>
</evidence>
<feature type="domain" description="PUM-HD" evidence="5">
    <location>
        <begin position="63"/>
        <end position="516"/>
    </location>
</feature>
<dbReference type="AlphaFoldDB" id="A0A2R5G506"/>
<proteinExistence type="predicted"/>
<protein>
    <submittedName>
        <fullName evidence="6">Pumilio-likey domain family member 6</fullName>
    </submittedName>
</protein>
<keyword evidence="1" id="KW-0677">Repeat</keyword>
<dbReference type="InterPro" id="IPR012959">
    <property type="entry name" value="CPL_dom"/>
</dbReference>
<feature type="region of interest" description="Disordered" evidence="4">
    <location>
        <begin position="319"/>
        <end position="344"/>
    </location>
</feature>
<reference evidence="6 7" key="1">
    <citation type="submission" date="2017-12" db="EMBL/GenBank/DDBJ databases">
        <title>Sequencing, de novo assembly and annotation of complete genome of a new Thraustochytrid species, strain FCC1311.</title>
        <authorList>
            <person name="Sedici K."/>
            <person name="Godart F."/>
            <person name="Aiese Cigliano R."/>
            <person name="Sanseverino W."/>
            <person name="Barakat M."/>
            <person name="Ortet P."/>
            <person name="Marechal E."/>
            <person name="Cagnac O."/>
            <person name="Amato A."/>
        </authorList>
    </citation>
    <scope>NUCLEOTIDE SEQUENCE [LARGE SCALE GENOMIC DNA]</scope>
</reference>
<dbReference type="InterPro" id="IPR011989">
    <property type="entry name" value="ARM-like"/>
</dbReference>
<dbReference type="InterPro" id="IPR016024">
    <property type="entry name" value="ARM-type_fold"/>
</dbReference>
<dbReference type="PANTHER" id="PTHR13389">
    <property type="entry name" value="PUMILIO HOMOLOG 3"/>
    <property type="match status" value="1"/>
</dbReference>
<dbReference type="Pfam" id="PF00806">
    <property type="entry name" value="PUF"/>
    <property type="match status" value="3"/>
</dbReference>
<evidence type="ECO:0000259" key="5">
    <source>
        <dbReference type="PROSITE" id="PS50303"/>
    </source>
</evidence>
<dbReference type="GO" id="GO:0003729">
    <property type="term" value="F:mRNA binding"/>
    <property type="evidence" value="ECO:0007669"/>
    <property type="project" value="TreeGrafter"/>
</dbReference>
<keyword evidence="2" id="KW-0694">RNA-binding</keyword>
<dbReference type="PANTHER" id="PTHR13389:SF0">
    <property type="entry name" value="PUMILIO HOMOLOG 3"/>
    <property type="match status" value="1"/>
</dbReference>
<dbReference type="Pfam" id="PF08144">
    <property type="entry name" value="CPL"/>
    <property type="match status" value="1"/>
</dbReference>
<evidence type="ECO:0000313" key="6">
    <source>
        <dbReference type="EMBL" id="GBG26060.1"/>
    </source>
</evidence>
<evidence type="ECO:0000256" key="3">
    <source>
        <dbReference type="PROSITE-ProRule" id="PRU00317"/>
    </source>
</evidence>
<dbReference type="SMART" id="SM00025">
    <property type="entry name" value="Pumilio"/>
    <property type="match status" value="5"/>
</dbReference>
<comment type="caution">
    <text evidence="6">The sequence shown here is derived from an EMBL/GenBank/DDBJ whole genome shotgun (WGS) entry which is preliminary data.</text>
</comment>
<dbReference type="InterPro" id="IPR001313">
    <property type="entry name" value="Pumilio_RNA-bd_rpt"/>
</dbReference>
<dbReference type="InterPro" id="IPR033133">
    <property type="entry name" value="PUM-HD"/>
</dbReference>
<evidence type="ECO:0000256" key="2">
    <source>
        <dbReference type="ARBA" id="ARBA00022884"/>
    </source>
</evidence>
<organism evidence="6 7">
    <name type="scientific">Hondaea fermentalgiana</name>
    <dbReference type="NCBI Taxonomy" id="2315210"/>
    <lineage>
        <taxon>Eukaryota</taxon>
        <taxon>Sar</taxon>
        <taxon>Stramenopiles</taxon>
        <taxon>Bigyra</taxon>
        <taxon>Labyrinthulomycetes</taxon>
        <taxon>Thraustochytrida</taxon>
        <taxon>Thraustochytriidae</taxon>
        <taxon>Hondaea</taxon>
    </lineage>
</organism>
<evidence type="ECO:0000256" key="4">
    <source>
        <dbReference type="SAM" id="MobiDB-lite"/>
    </source>
</evidence>
<gene>
    <name evidence="6" type="ORF">FCC1311_022802</name>
</gene>
<evidence type="ECO:0000313" key="7">
    <source>
        <dbReference type="Proteomes" id="UP000241890"/>
    </source>
</evidence>
<name>A0A2R5G506_9STRA</name>
<dbReference type="SUPFAM" id="SSF48371">
    <property type="entry name" value="ARM repeat"/>
    <property type="match status" value="2"/>
</dbReference>
<feature type="compositionally biased region" description="Basic and acidic residues" evidence="4">
    <location>
        <begin position="327"/>
        <end position="340"/>
    </location>
</feature>
<feature type="compositionally biased region" description="Basic residues" evidence="4">
    <location>
        <begin position="1"/>
        <end position="11"/>
    </location>
</feature>
<feature type="compositionally biased region" description="Basic and acidic residues" evidence="4">
    <location>
        <begin position="12"/>
        <end position="44"/>
    </location>
</feature>
<dbReference type="Gene3D" id="1.25.10.10">
    <property type="entry name" value="Leucine-rich Repeat Variant"/>
    <property type="match status" value="2"/>
</dbReference>
<dbReference type="Proteomes" id="UP000241890">
    <property type="component" value="Unassembled WGS sequence"/>
</dbReference>
<dbReference type="PROSITE" id="PS50303">
    <property type="entry name" value="PUM_HD"/>
    <property type="match status" value="1"/>
</dbReference>
<feature type="region of interest" description="Disordered" evidence="4">
    <location>
        <begin position="1"/>
        <end position="53"/>
    </location>
</feature>
<feature type="repeat" description="Pumilio" evidence="3">
    <location>
        <begin position="125"/>
        <end position="160"/>
    </location>
</feature>
<dbReference type="PROSITE" id="PS50302">
    <property type="entry name" value="PUM"/>
    <property type="match status" value="1"/>
</dbReference>
<sequence>MAVKGSKKRPTSKGDDKAKGKSKKAKTEPEAEEGQQKLDKHSKDGVWIQNRGAEDLSETVKELNKRTASALRDDEDEERGSEVKEIYASLKGRMLKFAMKHDACRSVQVCFRFGNEEMRESILEELKGKMVSLSKDKYSCFLVIALLRYGSDAQRVKVLNELRGHMSRLATHNCGSRVLDFAFTHCNVDAAKTKRGRAAKRAKKSAKSSDEGAGDAGPVLVSVPAVLSKLRLEFCGPEFAIFGQENADAAPTEAKMYANLNMKRRRAALASMHRIVTKQAEKGILRLGFAHSIARALVERCELNIAELKIGDDDGSAAKAKTKTAKKGGDDEGDADKAEAEAGSAEETAILTELVPLVAEASLAMISTADGAYAVARCIAHASAKERKKYVRVFKGHAANLCFHEFGFLALASLINVLDDTVLLKKSILPEILEENVLERLVASVQVPDATTSARLVYMQTLTSKVNRYFRRVDFEAIQPAPGTSKKDPEARVSELRDATAFPLAKALEGSVEASLPHPHGAELLVEVMAASWASSLMDELLEVVKAAPEIVEKPLEQRTLKRLIVAEGAREGNDRAGFAQRLWDLLQPRVDSLIGVNAACFLLVALVEHPDTADAVKAELKSNKACASALKATSGKDATPGLKVLAKLVQ</sequence>
<dbReference type="OrthoDB" id="497380at2759"/>
<dbReference type="GO" id="GO:0006417">
    <property type="term" value="P:regulation of translation"/>
    <property type="evidence" value="ECO:0007669"/>
    <property type="project" value="TreeGrafter"/>
</dbReference>
<accession>A0A2R5G506</accession>
<dbReference type="GO" id="GO:0005730">
    <property type="term" value="C:nucleolus"/>
    <property type="evidence" value="ECO:0007669"/>
    <property type="project" value="TreeGrafter"/>
</dbReference>
<dbReference type="InterPro" id="IPR040059">
    <property type="entry name" value="PUM3"/>
</dbReference>
<keyword evidence="7" id="KW-1185">Reference proteome</keyword>
<dbReference type="EMBL" id="BEYU01000018">
    <property type="protein sequence ID" value="GBG26060.1"/>
    <property type="molecule type" value="Genomic_DNA"/>
</dbReference>
<dbReference type="InParanoid" id="A0A2R5G506"/>